<gene>
    <name evidence="3" type="ORF">SUNI508_02991</name>
</gene>
<feature type="region of interest" description="Disordered" evidence="1">
    <location>
        <begin position="559"/>
        <end position="587"/>
    </location>
</feature>
<feature type="region of interest" description="Disordered" evidence="1">
    <location>
        <begin position="129"/>
        <end position="155"/>
    </location>
</feature>
<keyword evidence="4" id="KW-1185">Reference proteome</keyword>
<dbReference type="InterPro" id="IPR001810">
    <property type="entry name" value="F-box_dom"/>
</dbReference>
<dbReference type="EMBL" id="JARVKF010000013">
    <property type="protein sequence ID" value="KAK9425630.1"/>
    <property type="molecule type" value="Genomic_DNA"/>
</dbReference>
<feature type="compositionally biased region" description="Low complexity" evidence="1">
    <location>
        <begin position="466"/>
        <end position="477"/>
    </location>
</feature>
<dbReference type="Gene3D" id="1.20.1280.50">
    <property type="match status" value="1"/>
</dbReference>
<dbReference type="PROSITE" id="PS50181">
    <property type="entry name" value="FBOX"/>
    <property type="match status" value="1"/>
</dbReference>
<feature type="region of interest" description="Disordered" evidence="1">
    <location>
        <begin position="426"/>
        <end position="480"/>
    </location>
</feature>
<name>A0ABR2VFE4_9PEZI</name>
<dbReference type="InterPro" id="IPR011047">
    <property type="entry name" value="Quinoprotein_ADH-like_sf"/>
</dbReference>
<accession>A0ABR2VFE4</accession>
<dbReference type="SUPFAM" id="SSF81383">
    <property type="entry name" value="F-box domain"/>
    <property type="match status" value="1"/>
</dbReference>
<sequence length="729" mass="81533">MEIEQVWERWCATLWAPETSKANGWSHPPRVAGRRSTEQFDNHRSRFNWRHLVGLFAAVLTLDRLLSWFGHFKSVEQRKDVLVNPDISSAPNRRHRAWYRSTSSRPTFPRSFMKAFCISDFSPSTMPVKRRRTDAELDPSTRSVPTKKPRLGASSASRDFLSPLSDELLVRILTSLSLSHLLNVAPVSTRFHRLSEDSQIWKRLYYSRFVLPRALRIPGFRDGSAREGKLHYSSRRAVWADGRRGGWVDMRSDDGSRIPRDWKKQYKLRHNWSKGKCAVEELKVGEDMTAIPEEPYERCTKMLVKVCEGIAVTADATSGLRAWDLKTKQLLAQISLADSQSDAPPSCLALDDANLLLHNVEIAVGFCDGSFGVWKLDIRDRRLLKRYRHEKSANGALAGTAFSFPYLLTATKSVLISLYTFDRPSKPTRRHTELDADSETERGSDSETVREGESYTEDEHDQLRASPCKSKSSQPPQAVNLPAPYLLTSLKSHTSRAPLALSIRKTAGSTIASIAYTFSTLQGWSLGIQDLHLKPSFTSSNNTPDITTTRLAYTMPVRTASSHIPSPPTSPARPRARAGGRASDTAGEGPISICYTHPYLLATLPDNTLILYLCTSNASSLSISPGIRLWGHTSGISDAEITARGKAVSVSCRGEEIRVWELEGRAEGRSIEVRPTAPSSQEEGGDEDVSLQTNIAFDERRNWVGFDDEMVIVLKESKGTESLMVYDFT</sequence>
<organism evidence="3 4">
    <name type="scientific">Seiridium unicorne</name>
    <dbReference type="NCBI Taxonomy" id="138068"/>
    <lineage>
        <taxon>Eukaryota</taxon>
        <taxon>Fungi</taxon>
        <taxon>Dikarya</taxon>
        <taxon>Ascomycota</taxon>
        <taxon>Pezizomycotina</taxon>
        <taxon>Sordariomycetes</taxon>
        <taxon>Xylariomycetidae</taxon>
        <taxon>Amphisphaeriales</taxon>
        <taxon>Sporocadaceae</taxon>
        <taxon>Seiridium</taxon>
    </lineage>
</organism>
<evidence type="ECO:0000313" key="4">
    <source>
        <dbReference type="Proteomes" id="UP001408356"/>
    </source>
</evidence>
<evidence type="ECO:0000313" key="3">
    <source>
        <dbReference type="EMBL" id="KAK9425630.1"/>
    </source>
</evidence>
<reference evidence="3 4" key="1">
    <citation type="journal article" date="2024" name="J. Plant Pathol.">
        <title>Sequence and assembly of the genome of Seiridium unicorne, isolate CBS 538.82, causal agent of cypress canker disease.</title>
        <authorList>
            <person name="Scali E."/>
            <person name="Rocca G.D."/>
            <person name="Danti R."/>
            <person name="Garbelotto M."/>
            <person name="Barberini S."/>
            <person name="Baroncelli R."/>
            <person name="Emiliani G."/>
        </authorList>
    </citation>
    <scope>NUCLEOTIDE SEQUENCE [LARGE SCALE GENOMIC DNA]</scope>
    <source>
        <strain evidence="3 4">BM-138-508</strain>
    </source>
</reference>
<dbReference type="InterPro" id="IPR015943">
    <property type="entry name" value="WD40/YVTN_repeat-like_dom_sf"/>
</dbReference>
<feature type="compositionally biased region" description="Basic and acidic residues" evidence="1">
    <location>
        <begin position="430"/>
        <end position="453"/>
    </location>
</feature>
<protein>
    <submittedName>
        <fullName evidence="3">F-box domain-containing protein</fullName>
    </submittedName>
</protein>
<proteinExistence type="predicted"/>
<dbReference type="InterPro" id="IPR036047">
    <property type="entry name" value="F-box-like_dom_sf"/>
</dbReference>
<dbReference type="Proteomes" id="UP001408356">
    <property type="component" value="Unassembled WGS sequence"/>
</dbReference>
<evidence type="ECO:0000256" key="1">
    <source>
        <dbReference type="SAM" id="MobiDB-lite"/>
    </source>
</evidence>
<dbReference type="SUPFAM" id="SSF50998">
    <property type="entry name" value="Quinoprotein alcohol dehydrogenase-like"/>
    <property type="match status" value="1"/>
</dbReference>
<dbReference type="Pfam" id="PF12937">
    <property type="entry name" value="F-box-like"/>
    <property type="match status" value="1"/>
</dbReference>
<dbReference type="Pfam" id="PF25499">
    <property type="entry name" value="Beta-prop_pof12"/>
    <property type="match status" value="1"/>
</dbReference>
<evidence type="ECO:0000259" key="2">
    <source>
        <dbReference type="PROSITE" id="PS50181"/>
    </source>
</evidence>
<comment type="caution">
    <text evidence="3">The sequence shown here is derived from an EMBL/GenBank/DDBJ whole genome shotgun (WGS) entry which is preliminary data.</text>
</comment>
<feature type="domain" description="F-box" evidence="2">
    <location>
        <begin position="158"/>
        <end position="204"/>
    </location>
</feature>
<dbReference type="Gene3D" id="2.130.10.10">
    <property type="entry name" value="YVTN repeat-like/Quinoprotein amine dehydrogenase"/>
    <property type="match status" value="1"/>
</dbReference>